<protein>
    <submittedName>
        <fullName evidence="1">DUF2490 domain-containing protein</fullName>
    </submittedName>
</protein>
<name>A0A6L9LPI6_9BACT</name>
<dbReference type="Proteomes" id="UP000474175">
    <property type="component" value="Unassembled WGS sequence"/>
</dbReference>
<reference evidence="1 2" key="1">
    <citation type="submission" date="2020-02" db="EMBL/GenBank/DDBJ databases">
        <title>Draft genome sequence of two Spirosoma agri KCTC 52727 and Spirosoma terrae KCTC 52035.</title>
        <authorList>
            <person name="Rojas J."/>
            <person name="Ambika Manirajan B."/>
            <person name="Suarez C."/>
            <person name="Ratering S."/>
            <person name="Schnell S."/>
        </authorList>
    </citation>
    <scope>NUCLEOTIDE SEQUENCE [LARGE SCALE GENOMIC DNA]</scope>
    <source>
        <strain evidence="1 2">KCTC 52035</strain>
    </source>
</reference>
<comment type="caution">
    <text evidence="1">The sequence shown here is derived from an EMBL/GenBank/DDBJ whole genome shotgun (WGS) entry which is preliminary data.</text>
</comment>
<organism evidence="1 2">
    <name type="scientific">Spirosoma terrae</name>
    <dbReference type="NCBI Taxonomy" id="1968276"/>
    <lineage>
        <taxon>Bacteria</taxon>
        <taxon>Pseudomonadati</taxon>
        <taxon>Bacteroidota</taxon>
        <taxon>Cytophagia</taxon>
        <taxon>Cytophagales</taxon>
        <taxon>Cytophagaceae</taxon>
        <taxon>Spirosoma</taxon>
    </lineage>
</organism>
<dbReference type="EMBL" id="JAAFZH010000021">
    <property type="protein sequence ID" value="NDU98859.1"/>
    <property type="molecule type" value="Genomic_DNA"/>
</dbReference>
<dbReference type="Pfam" id="PF10677">
    <property type="entry name" value="DUF2490"/>
    <property type="match status" value="1"/>
</dbReference>
<dbReference type="AlphaFoldDB" id="A0A6L9LPI6"/>
<dbReference type="InterPro" id="IPR019619">
    <property type="entry name" value="DUF2490"/>
</dbReference>
<accession>A0A6L9LPI6</accession>
<keyword evidence="2" id="KW-1185">Reference proteome</keyword>
<sequence>MVSAQGVDPYSLFSLTGVSTAISSKTNLNLYGVYNPFDQIKAIAAIPLIRVNKYVTLSPSCMYVSLPGSRKEFHILGSVQLAFPLGKHVTLEDRNMWWHRFRESELPDLDFYRNRLRFIYQKSMRDKTLRLFAGNEFFYSFDQGRFSRNRLGFGAGYPLVSWLTAEAVYTWQVDRNLPNRSVAFLTLTVPLDHYGVFRRRSPNPSKQRDKQLPVF</sequence>
<dbReference type="RefSeq" id="WP_163954993.1">
    <property type="nucleotide sequence ID" value="NZ_JAAFZH010000021.1"/>
</dbReference>
<evidence type="ECO:0000313" key="2">
    <source>
        <dbReference type="Proteomes" id="UP000474175"/>
    </source>
</evidence>
<evidence type="ECO:0000313" key="1">
    <source>
        <dbReference type="EMBL" id="NDU98859.1"/>
    </source>
</evidence>
<gene>
    <name evidence="1" type="ORF">GK108_28525</name>
</gene>
<proteinExistence type="predicted"/>